<evidence type="ECO:0000256" key="2">
    <source>
        <dbReference type="SAM" id="MobiDB-lite"/>
    </source>
</evidence>
<organism evidence="3 4">
    <name type="scientific">Fusarium phyllophilum</name>
    <dbReference type="NCBI Taxonomy" id="47803"/>
    <lineage>
        <taxon>Eukaryota</taxon>
        <taxon>Fungi</taxon>
        <taxon>Dikarya</taxon>
        <taxon>Ascomycota</taxon>
        <taxon>Pezizomycotina</taxon>
        <taxon>Sordariomycetes</taxon>
        <taxon>Hypocreomycetidae</taxon>
        <taxon>Hypocreales</taxon>
        <taxon>Nectriaceae</taxon>
        <taxon>Fusarium</taxon>
        <taxon>Fusarium fujikuroi species complex</taxon>
    </lineage>
</organism>
<feature type="region of interest" description="Disordered" evidence="2">
    <location>
        <begin position="1"/>
        <end position="79"/>
    </location>
</feature>
<feature type="compositionally biased region" description="Low complexity" evidence="2">
    <location>
        <begin position="35"/>
        <end position="66"/>
    </location>
</feature>
<keyword evidence="4" id="KW-1185">Reference proteome</keyword>
<feature type="coiled-coil region" evidence="1">
    <location>
        <begin position="127"/>
        <end position="190"/>
    </location>
</feature>
<keyword evidence="1" id="KW-0175">Coiled coil</keyword>
<proteinExistence type="predicted"/>
<feature type="compositionally biased region" description="Basic and acidic residues" evidence="2">
    <location>
        <begin position="67"/>
        <end position="78"/>
    </location>
</feature>
<dbReference type="Proteomes" id="UP000582016">
    <property type="component" value="Unassembled WGS sequence"/>
</dbReference>
<gene>
    <name evidence="3" type="ORF">FPHYL_8228</name>
</gene>
<evidence type="ECO:0000313" key="4">
    <source>
        <dbReference type="Proteomes" id="UP000582016"/>
    </source>
</evidence>
<protein>
    <submittedName>
        <fullName evidence="3">Uncharacterized protein</fullName>
    </submittedName>
</protein>
<evidence type="ECO:0000256" key="1">
    <source>
        <dbReference type="SAM" id="Coils"/>
    </source>
</evidence>
<name>A0A8H5JHH2_9HYPO</name>
<dbReference type="AlphaFoldDB" id="A0A8H5JHH2"/>
<dbReference type="OrthoDB" id="5095652at2759"/>
<sequence>MARTRPSAQRRRKMRKKTEMLRQAIAKQDQDKAEATAQAAASSALASDTENVTEATTEAATSASAPDAKDTTDGTETRRCKHRHLPDRHYYYREETFDRRFLALDRRINERLDDNIAKGRAAMDADYLSHKNDLQRTRGRLARHEQEIQRTLRLGLKSMELEVKSLKWRVDDLQQENQALRDEMERERRYTRRMVQELYESSDSQETDRPD</sequence>
<accession>A0A8H5JHH2</accession>
<dbReference type="EMBL" id="JAAOAQ010000302">
    <property type="protein sequence ID" value="KAF5555439.1"/>
    <property type="molecule type" value="Genomic_DNA"/>
</dbReference>
<comment type="caution">
    <text evidence="3">The sequence shown here is derived from an EMBL/GenBank/DDBJ whole genome shotgun (WGS) entry which is preliminary data.</text>
</comment>
<evidence type="ECO:0000313" key="3">
    <source>
        <dbReference type="EMBL" id="KAF5555439.1"/>
    </source>
</evidence>
<reference evidence="3 4" key="1">
    <citation type="submission" date="2020-05" db="EMBL/GenBank/DDBJ databases">
        <title>Identification and distribution of gene clusters putatively required for synthesis of sphingolipid metabolism inhibitors in phylogenetically diverse species of the filamentous fungus Fusarium.</title>
        <authorList>
            <person name="Kim H.-S."/>
            <person name="Busman M."/>
            <person name="Brown D.W."/>
            <person name="Divon H."/>
            <person name="Uhlig S."/>
            <person name="Proctor R.H."/>
        </authorList>
    </citation>
    <scope>NUCLEOTIDE SEQUENCE [LARGE SCALE GENOMIC DNA]</scope>
    <source>
        <strain evidence="3 4">NRRL 13617</strain>
    </source>
</reference>